<comment type="caution">
    <text evidence="8">The sequence shown here is derived from an EMBL/GenBank/DDBJ whole genome shotgun (WGS) entry which is preliminary data.</text>
</comment>
<dbReference type="EMBL" id="RQVS01000028">
    <property type="protein sequence ID" value="RRJ85558.1"/>
    <property type="molecule type" value="Genomic_DNA"/>
</dbReference>
<evidence type="ECO:0000313" key="9">
    <source>
        <dbReference type="Proteomes" id="UP000274391"/>
    </source>
</evidence>
<protein>
    <recommendedName>
        <fullName evidence="7">Peptidase S8/S53 domain-containing protein</fullName>
    </recommendedName>
</protein>
<reference evidence="8 9" key="1">
    <citation type="submission" date="2018-11" db="EMBL/GenBank/DDBJ databases">
        <title>YIM 102482-1 draft genome.</title>
        <authorList>
            <person name="Li G."/>
            <person name="Jiang Y."/>
        </authorList>
    </citation>
    <scope>NUCLEOTIDE SEQUENCE [LARGE SCALE GENOMIC DNA]</scope>
    <source>
        <strain evidence="8 9">YIM 102482-1</strain>
    </source>
</reference>
<evidence type="ECO:0000256" key="6">
    <source>
        <dbReference type="SAM" id="Phobius"/>
    </source>
</evidence>
<keyword evidence="1" id="KW-0645">Protease</keyword>
<feature type="compositionally biased region" description="Pro residues" evidence="5">
    <location>
        <begin position="298"/>
        <end position="325"/>
    </location>
</feature>
<dbReference type="InterPro" id="IPR000209">
    <property type="entry name" value="Peptidase_S8/S53_dom"/>
</dbReference>
<keyword evidence="3" id="KW-0720">Serine protease</keyword>
<accession>A0A3P3VU99</accession>
<evidence type="ECO:0000256" key="5">
    <source>
        <dbReference type="SAM" id="MobiDB-lite"/>
    </source>
</evidence>
<dbReference type="OrthoDB" id="3644449at2"/>
<dbReference type="Pfam" id="PF00082">
    <property type="entry name" value="Peptidase_S8"/>
    <property type="match status" value="1"/>
</dbReference>
<name>A0A3P3VU99_9MICO</name>
<sequence length="325" mass="32823">MGVGIVTAVGPGGATTDWAARGPQVSVAAAGDQIPVRNPDTGAIELRYGTSYASPIAAGTLALGMQAWPEATTHQLTQSMVHNTRGGNPGLAHNEVTGLGIIDPLALVAVDPSQYPDEPAFTQNRSNPDWGGVRALLDGFASNEQLSNSPHYEQHAGMNPASILWLPPGMEDLVGSAPNADYWETAGVSPGPSAGVSPLPSTDAAAADVPAGLILVGLAGVPVVLVGVVVALVVVARRRGRSKVVATGGPPVPPGSPVPHGYPHPGGVPPQPDGFQQYPYPQQPTPQPQVPPHAGAGPVPPGSGPWPPQHPGPGPQSGPPQGPQA</sequence>
<feature type="region of interest" description="Disordered" evidence="5">
    <location>
        <begin position="244"/>
        <end position="325"/>
    </location>
</feature>
<proteinExistence type="inferred from homology"/>
<keyword evidence="6" id="KW-1133">Transmembrane helix</keyword>
<dbReference type="CDD" id="cd00306">
    <property type="entry name" value="Peptidases_S8_S53"/>
    <property type="match status" value="1"/>
</dbReference>
<dbReference type="InterPro" id="IPR036852">
    <property type="entry name" value="Peptidase_S8/S53_dom_sf"/>
</dbReference>
<organism evidence="8 9">
    <name type="scientific">Gulosibacter macacae</name>
    <dbReference type="NCBI Taxonomy" id="2488791"/>
    <lineage>
        <taxon>Bacteria</taxon>
        <taxon>Bacillati</taxon>
        <taxon>Actinomycetota</taxon>
        <taxon>Actinomycetes</taxon>
        <taxon>Micrococcales</taxon>
        <taxon>Microbacteriaceae</taxon>
        <taxon>Gulosibacter</taxon>
    </lineage>
</organism>
<keyword evidence="6" id="KW-0472">Membrane</keyword>
<evidence type="ECO:0000256" key="4">
    <source>
        <dbReference type="PROSITE-ProRule" id="PRU01240"/>
    </source>
</evidence>
<keyword evidence="6" id="KW-0812">Transmembrane</keyword>
<gene>
    <name evidence="8" type="ORF">EG850_13030</name>
</gene>
<dbReference type="GO" id="GO:0004252">
    <property type="term" value="F:serine-type endopeptidase activity"/>
    <property type="evidence" value="ECO:0007669"/>
    <property type="project" value="InterPro"/>
</dbReference>
<comment type="similarity">
    <text evidence="4">Belongs to the peptidase S8 family.</text>
</comment>
<dbReference type="GO" id="GO:0006508">
    <property type="term" value="P:proteolysis"/>
    <property type="evidence" value="ECO:0007669"/>
    <property type="project" value="UniProtKB-KW"/>
</dbReference>
<evidence type="ECO:0000256" key="3">
    <source>
        <dbReference type="ARBA" id="ARBA00022825"/>
    </source>
</evidence>
<feature type="transmembrane region" description="Helical" evidence="6">
    <location>
        <begin position="211"/>
        <end position="235"/>
    </location>
</feature>
<feature type="domain" description="Peptidase S8/S53" evidence="7">
    <location>
        <begin position="6"/>
        <end position="93"/>
    </location>
</feature>
<dbReference type="Gene3D" id="3.40.50.200">
    <property type="entry name" value="Peptidase S8/S53 domain"/>
    <property type="match status" value="1"/>
</dbReference>
<dbReference type="Proteomes" id="UP000274391">
    <property type="component" value="Unassembled WGS sequence"/>
</dbReference>
<evidence type="ECO:0000256" key="1">
    <source>
        <dbReference type="ARBA" id="ARBA00022670"/>
    </source>
</evidence>
<evidence type="ECO:0000256" key="2">
    <source>
        <dbReference type="ARBA" id="ARBA00022801"/>
    </source>
</evidence>
<dbReference type="SUPFAM" id="SSF52743">
    <property type="entry name" value="Subtilisin-like"/>
    <property type="match status" value="1"/>
</dbReference>
<evidence type="ECO:0000259" key="7">
    <source>
        <dbReference type="Pfam" id="PF00082"/>
    </source>
</evidence>
<dbReference type="PROSITE" id="PS00138">
    <property type="entry name" value="SUBTILASE_SER"/>
    <property type="match status" value="1"/>
</dbReference>
<dbReference type="InterPro" id="IPR023828">
    <property type="entry name" value="Peptidase_S8_Ser-AS"/>
</dbReference>
<feature type="compositionally biased region" description="Pro residues" evidence="5">
    <location>
        <begin position="281"/>
        <end position="291"/>
    </location>
</feature>
<comment type="caution">
    <text evidence="4">Lacks conserved residue(s) required for the propagation of feature annotation.</text>
</comment>
<dbReference type="PROSITE" id="PS51892">
    <property type="entry name" value="SUBTILASE"/>
    <property type="match status" value="1"/>
</dbReference>
<evidence type="ECO:0000313" key="8">
    <source>
        <dbReference type="EMBL" id="RRJ85558.1"/>
    </source>
</evidence>
<keyword evidence="9" id="KW-1185">Reference proteome</keyword>
<feature type="compositionally biased region" description="Pro residues" evidence="5">
    <location>
        <begin position="250"/>
        <end position="272"/>
    </location>
</feature>
<dbReference type="AlphaFoldDB" id="A0A3P3VU99"/>
<keyword evidence="2" id="KW-0378">Hydrolase</keyword>